<dbReference type="PANTHER" id="PTHR30136">
    <property type="entry name" value="HELIX-TURN-HELIX TRANSCRIPTIONAL REGULATOR, ICLR FAMILY"/>
    <property type="match status" value="1"/>
</dbReference>
<sequence>MDSEAAPEPDRPRGLIGAVDNVLRLLRLFESRELLRVNQVAREMNLSRSTVHRMLATLSHHHFVEQDEHSRGYRAGPALVDIGLAVVQNMDVRARSYGVLVRLRDATGETVHLGTRRGTDVLFVESVESEQTLKTSSRVGWTLPAHATSSGKALLAELPDRELSDLYPSGVLAATTARTVTSLPALRAELAEVRARGYAVNVGESENDVGGVGVVVKDLQGRVRAALAVTGPRSRVDDQWIAKVSEAAMRSAEELSSYIV</sequence>
<dbReference type="PROSITE" id="PS51078">
    <property type="entry name" value="ICLR_ED"/>
    <property type="match status" value="1"/>
</dbReference>
<keyword evidence="5" id="KW-1185">Reference proteome</keyword>
<evidence type="ECO:0000259" key="3">
    <source>
        <dbReference type="PROSITE" id="PS51078"/>
    </source>
</evidence>
<dbReference type="Pfam" id="PF09339">
    <property type="entry name" value="HTH_IclR"/>
    <property type="match status" value="1"/>
</dbReference>
<accession>A0ABW4G913</accession>
<dbReference type="InterPro" id="IPR014757">
    <property type="entry name" value="Tscrpt_reg_IclR_C"/>
</dbReference>
<dbReference type="PROSITE" id="PS51077">
    <property type="entry name" value="HTH_ICLR"/>
    <property type="match status" value="1"/>
</dbReference>
<feature type="domain" description="HTH iclR-type" evidence="2">
    <location>
        <begin position="16"/>
        <end position="77"/>
    </location>
</feature>
<feature type="domain" description="IclR-ED" evidence="3">
    <location>
        <begin position="78"/>
        <end position="260"/>
    </location>
</feature>
<dbReference type="RefSeq" id="WP_219530831.1">
    <property type="nucleotide sequence ID" value="NZ_JAHKRM010000009.1"/>
</dbReference>
<proteinExistence type="predicted"/>
<dbReference type="SMART" id="SM00346">
    <property type="entry name" value="HTH_ICLR"/>
    <property type="match status" value="1"/>
</dbReference>
<dbReference type="InterPro" id="IPR005471">
    <property type="entry name" value="Tscrpt_reg_IclR_N"/>
</dbReference>
<dbReference type="Pfam" id="PF01614">
    <property type="entry name" value="IclR_C"/>
    <property type="match status" value="1"/>
</dbReference>
<name>A0ABW4G913_9ACTN</name>
<dbReference type="InterPro" id="IPR050707">
    <property type="entry name" value="HTH_MetabolicPath_Reg"/>
</dbReference>
<evidence type="ECO:0000259" key="2">
    <source>
        <dbReference type="PROSITE" id="PS51077"/>
    </source>
</evidence>
<dbReference type="Proteomes" id="UP001597097">
    <property type="component" value="Unassembled WGS sequence"/>
</dbReference>
<dbReference type="PANTHER" id="PTHR30136:SF35">
    <property type="entry name" value="HTH-TYPE TRANSCRIPTIONAL REGULATOR RV1719"/>
    <property type="match status" value="1"/>
</dbReference>
<dbReference type="EMBL" id="JBHUCM010000014">
    <property type="protein sequence ID" value="MFD1538965.1"/>
    <property type="molecule type" value="Genomic_DNA"/>
</dbReference>
<gene>
    <name evidence="4" type="ORF">ACFSJ0_18055</name>
</gene>
<evidence type="ECO:0000256" key="1">
    <source>
        <dbReference type="ARBA" id="ARBA00023125"/>
    </source>
</evidence>
<reference evidence="5" key="1">
    <citation type="journal article" date="2019" name="Int. J. Syst. Evol. Microbiol.">
        <title>The Global Catalogue of Microorganisms (GCM) 10K type strain sequencing project: providing services to taxonomists for standard genome sequencing and annotation.</title>
        <authorList>
            <consortium name="The Broad Institute Genomics Platform"/>
            <consortium name="The Broad Institute Genome Sequencing Center for Infectious Disease"/>
            <person name="Wu L."/>
            <person name="Ma J."/>
        </authorList>
    </citation>
    <scope>NUCLEOTIDE SEQUENCE [LARGE SCALE GENOMIC DNA]</scope>
    <source>
        <strain evidence="5">CGMCC 1.15399</strain>
    </source>
</reference>
<evidence type="ECO:0000313" key="4">
    <source>
        <dbReference type="EMBL" id="MFD1538965.1"/>
    </source>
</evidence>
<keyword evidence="1" id="KW-0238">DNA-binding</keyword>
<protein>
    <submittedName>
        <fullName evidence="4">IclR family transcriptional regulator</fullName>
    </submittedName>
</protein>
<evidence type="ECO:0000313" key="5">
    <source>
        <dbReference type="Proteomes" id="UP001597097"/>
    </source>
</evidence>
<organism evidence="4 5">
    <name type="scientific">Nonomuraea guangzhouensis</name>
    <dbReference type="NCBI Taxonomy" id="1291555"/>
    <lineage>
        <taxon>Bacteria</taxon>
        <taxon>Bacillati</taxon>
        <taxon>Actinomycetota</taxon>
        <taxon>Actinomycetes</taxon>
        <taxon>Streptosporangiales</taxon>
        <taxon>Streptosporangiaceae</taxon>
        <taxon>Nonomuraea</taxon>
    </lineage>
</organism>
<comment type="caution">
    <text evidence="4">The sequence shown here is derived from an EMBL/GenBank/DDBJ whole genome shotgun (WGS) entry which is preliminary data.</text>
</comment>